<evidence type="ECO:0000313" key="3">
    <source>
        <dbReference type="EMBL" id="ABR81291.1"/>
    </source>
</evidence>
<dbReference type="PANTHER" id="PTHR41878">
    <property type="entry name" value="LEXA REPRESSOR-RELATED"/>
    <property type="match status" value="1"/>
</dbReference>
<feature type="domain" description="DNA-binding transcriptional repressor CapW winged helix-turn-helix" evidence="2">
    <location>
        <begin position="13"/>
        <end position="96"/>
    </location>
</feature>
<dbReference type="Pfam" id="PF26109">
    <property type="entry name" value="WHD_BrxR"/>
    <property type="match status" value="1"/>
</dbReference>
<dbReference type="InterPro" id="IPR012912">
    <property type="entry name" value="Plasmid_pRiA4b_Orf3-like"/>
</dbReference>
<dbReference type="Gene3D" id="3.10.290.30">
    <property type="entry name" value="MM3350-like"/>
    <property type="match status" value="1"/>
</dbReference>
<dbReference type="EMBL" id="CP000744">
    <property type="protein sequence ID" value="ABR81291.1"/>
    <property type="molecule type" value="Genomic_DNA"/>
</dbReference>
<dbReference type="Pfam" id="PF07929">
    <property type="entry name" value="PRiA4_ORF3"/>
    <property type="match status" value="1"/>
</dbReference>
<organism evidence="3 4">
    <name type="scientific">Pseudomonas paraeruginosa (strain DSM 24068 / PA7)</name>
    <name type="common">Pseudomonas aeruginosa (strain PA7)</name>
    <dbReference type="NCBI Taxonomy" id="381754"/>
    <lineage>
        <taxon>Bacteria</taxon>
        <taxon>Pseudomonadati</taxon>
        <taxon>Pseudomonadota</taxon>
        <taxon>Gammaproteobacteria</taxon>
        <taxon>Pseudomonadales</taxon>
        <taxon>Pseudomonadaceae</taxon>
        <taxon>Pseudomonas</taxon>
        <taxon>Pseudomonas paraeruginosa</taxon>
    </lineage>
</organism>
<evidence type="ECO:0000313" key="4">
    <source>
        <dbReference type="Proteomes" id="UP000001582"/>
    </source>
</evidence>
<dbReference type="AlphaFoldDB" id="A6VE82"/>
<dbReference type="KEGG" id="pap:PSPA7_6051"/>
<proteinExistence type="predicted"/>
<reference evidence="3 4" key="1">
    <citation type="submission" date="2007-06" db="EMBL/GenBank/DDBJ databases">
        <authorList>
            <person name="Dodson R.J."/>
            <person name="Harkins D."/>
            <person name="Paulsen I.T."/>
        </authorList>
    </citation>
    <scope>NUCLEOTIDE SEQUENCE [LARGE SCALE GENOMIC DNA]</scope>
    <source>
        <strain evidence="3 4">PA7</strain>
    </source>
</reference>
<dbReference type="RefSeq" id="WP_012077902.1">
    <property type="nucleotide sequence ID" value="NC_009656.1"/>
</dbReference>
<accession>A6VE82</accession>
<dbReference type="InterPro" id="IPR024047">
    <property type="entry name" value="MM3350-like_sf"/>
</dbReference>
<dbReference type="InterPro" id="IPR059019">
    <property type="entry name" value="WHD_CapW"/>
</dbReference>
<dbReference type="Proteomes" id="UP000001582">
    <property type="component" value="Chromosome"/>
</dbReference>
<dbReference type="PANTHER" id="PTHR41878:SF1">
    <property type="entry name" value="TNPR PROTEIN"/>
    <property type="match status" value="1"/>
</dbReference>
<sequence length="280" mass="32316">MKRKQEIESVRRDLALRYRLIETVVWWEGRLTTNHLMQSFGISRQQASKDINSYITDYAPKNLEYDKHLKGYVPSRHFKPLFIDDSASAYLHLLSQNYERAPHIDGLALAYAHTEVLGVPDRSVRPEVLRPLLKACREGLRLECEYVSFTTPEVETRLIAPHIHRYLPLDAELMYMYDDALDDRKSKLRRVLKEADRLRYLYDFGDSWQHVIAVESIEPCDFTGTWCEVLDGARACPPEDVGGVPGYLDFLASGGSFDPELFDRRAANAAVQRICNNFWG</sequence>
<protein>
    <recommendedName>
        <fullName evidence="5">WYL domain-containing protein</fullName>
    </recommendedName>
</protein>
<evidence type="ECO:0008006" key="5">
    <source>
        <dbReference type="Google" id="ProtNLM"/>
    </source>
</evidence>
<evidence type="ECO:0000259" key="1">
    <source>
        <dbReference type="Pfam" id="PF07929"/>
    </source>
</evidence>
<gene>
    <name evidence="3" type="ordered locus">PSPA7_6051</name>
</gene>
<dbReference type="HOGENOM" id="CLU_054168_2_1_6"/>
<name>A6VE82_PSEP7</name>
<evidence type="ECO:0000259" key="2">
    <source>
        <dbReference type="Pfam" id="PF26109"/>
    </source>
</evidence>
<feature type="domain" description="Plasmid pRiA4b Orf3-like" evidence="1">
    <location>
        <begin position="176"/>
        <end position="252"/>
    </location>
</feature>
<dbReference type="SUPFAM" id="SSF159941">
    <property type="entry name" value="MM3350-like"/>
    <property type="match status" value="1"/>
</dbReference>
<reference evidence="3 4" key="2">
    <citation type="journal article" date="2010" name="PLoS ONE">
        <title>Complete genome sequence of the multiresistant taxonomic outlier Pseudomonas aeruginosa PA7.</title>
        <authorList>
            <person name="Roy P.H."/>
            <person name="Tetu S.G."/>
            <person name="Larouche A."/>
            <person name="Elbourne L."/>
            <person name="Tremblay S."/>
            <person name="Ren Q."/>
            <person name="Dodson R."/>
            <person name="Harkins D."/>
            <person name="Shay R."/>
            <person name="Watkins K."/>
            <person name="Mahamoud Y."/>
            <person name="Paulsen I.T."/>
        </authorList>
    </citation>
    <scope>NUCLEOTIDE SEQUENCE [LARGE SCALE GENOMIC DNA]</scope>
    <source>
        <strain evidence="3 4">PA7</strain>
    </source>
</reference>